<evidence type="ECO:0000256" key="1">
    <source>
        <dbReference type="SAM" id="Coils"/>
    </source>
</evidence>
<name>A0ABC9A7S6_9POAL</name>
<keyword evidence="3" id="KW-1185">Reference proteome</keyword>
<evidence type="ECO:0000313" key="3">
    <source>
        <dbReference type="Proteomes" id="UP001497457"/>
    </source>
</evidence>
<accession>A0ABC9A7S6</accession>
<evidence type="ECO:0000313" key="2">
    <source>
        <dbReference type="EMBL" id="CAL4974005.1"/>
    </source>
</evidence>
<dbReference type="EMBL" id="OZ075130">
    <property type="protein sequence ID" value="CAL4974005.1"/>
    <property type="molecule type" value="Genomic_DNA"/>
</dbReference>
<reference evidence="3" key="1">
    <citation type="submission" date="2024-06" db="EMBL/GenBank/DDBJ databases">
        <authorList>
            <person name="Ryan C."/>
        </authorList>
    </citation>
    <scope>NUCLEOTIDE SEQUENCE [LARGE SCALE GENOMIC DNA]</scope>
</reference>
<dbReference type="Proteomes" id="UP001497457">
    <property type="component" value="Chromosome 20rd"/>
</dbReference>
<gene>
    <name evidence="2" type="ORF">URODEC1_LOCUS52250</name>
</gene>
<dbReference type="AlphaFoldDB" id="A0ABC9A7S6"/>
<keyword evidence="1" id="KW-0175">Coiled coil</keyword>
<feature type="coiled-coil region" evidence="1">
    <location>
        <begin position="166"/>
        <end position="200"/>
    </location>
</feature>
<proteinExistence type="predicted"/>
<sequence length="209" mass="24335">MDDLTIFHLNFEKALEEVAEHFDLEPPVISVSASSVGAGFKGAAHLQLRPHDPTSFTTVYAFGLTTDEAMNFAAREALKLLFCTLNFAFIDMRTYEYWEQLVAMYQKEQQHANEISQLHQYHEIRRKQELDDLEQDHENQLYEVKHDLNLEIEDRDNWLHAEELKNKKLQEELEVQGGQIKELMAENQELRQKLAEKTIGEKLEGKSST</sequence>
<reference evidence="2 3" key="2">
    <citation type="submission" date="2024-10" db="EMBL/GenBank/DDBJ databases">
        <authorList>
            <person name="Ryan C."/>
        </authorList>
    </citation>
    <scope>NUCLEOTIDE SEQUENCE [LARGE SCALE GENOMIC DNA]</scope>
</reference>
<protein>
    <submittedName>
        <fullName evidence="2">Uncharacterized protein</fullName>
    </submittedName>
</protein>
<organism evidence="2 3">
    <name type="scientific">Urochloa decumbens</name>
    <dbReference type="NCBI Taxonomy" id="240449"/>
    <lineage>
        <taxon>Eukaryota</taxon>
        <taxon>Viridiplantae</taxon>
        <taxon>Streptophyta</taxon>
        <taxon>Embryophyta</taxon>
        <taxon>Tracheophyta</taxon>
        <taxon>Spermatophyta</taxon>
        <taxon>Magnoliopsida</taxon>
        <taxon>Liliopsida</taxon>
        <taxon>Poales</taxon>
        <taxon>Poaceae</taxon>
        <taxon>PACMAD clade</taxon>
        <taxon>Panicoideae</taxon>
        <taxon>Panicodae</taxon>
        <taxon>Paniceae</taxon>
        <taxon>Melinidinae</taxon>
        <taxon>Urochloa</taxon>
    </lineage>
</organism>